<evidence type="ECO:0000256" key="1">
    <source>
        <dbReference type="ARBA" id="ARBA00004604"/>
    </source>
</evidence>
<dbReference type="SUPFAM" id="SSF55205">
    <property type="entry name" value="EPT/RTPC-like"/>
    <property type="match status" value="1"/>
</dbReference>
<dbReference type="InterPro" id="IPR013792">
    <property type="entry name" value="RNA3'P_cycl/enolpyr_Trfase_a/b"/>
</dbReference>
<dbReference type="AlphaFoldDB" id="A0A9W8WHK6"/>
<dbReference type="InterPro" id="IPR016443">
    <property type="entry name" value="RNA3'_term_phos_cyc_type_2"/>
</dbReference>
<keyword evidence="8" id="KW-1185">Reference proteome</keyword>
<accession>A0A9W8WHK6</accession>
<dbReference type="EMBL" id="JAPEUR010000050">
    <property type="protein sequence ID" value="KAJ4325420.1"/>
    <property type="molecule type" value="Genomic_DNA"/>
</dbReference>
<sequence>MSNPSPEFLRFTGHRHFTQRLILSTLTGRPVHISKIRSTSPTNPGLAPHEISFLRLLEAVTNGSSMQISYSGTTITYHPGLITGTIAGFGASDGDVIEHNISMNNTRGVTYFLMPLCLLAPFSKAHMNVRISGPGVITSSTETGDISVDSFRTAILPLFGLFGIPPARIELRVLQRSCAGPGGRGGGGCVELRFASQVRLPKTLHLNRSPGRIKRIRGVAYCTGVSASNNARMIHSAREILNPLVSDIHIAAQYDQAPLVATGDKAGSKRRLGIGFGLSLVAESSAVGVLYSADVVVPPSGGVVPEDIGRRCAFQLLETISQGGCVTQTSAGTVLILMAMGSEDVGRLRIGRDVIGTEEMVGLARDLRTFGASSWGLRDVEDDTNDIIVSVKGTGVGNVGRKMA</sequence>
<name>A0A9W8WHK6_9HYPO</name>
<dbReference type="InterPro" id="IPR037136">
    <property type="entry name" value="RNA3'_phos_cyclase_dom_sf"/>
</dbReference>
<keyword evidence="4" id="KW-0539">Nucleus</keyword>
<evidence type="ECO:0000259" key="6">
    <source>
        <dbReference type="Pfam" id="PF05189"/>
    </source>
</evidence>
<reference evidence="7" key="1">
    <citation type="submission" date="2022-10" db="EMBL/GenBank/DDBJ databases">
        <title>Tapping the CABI collections for fungal endophytes: first genome assemblies for Collariella, Neodidymelliopsis, Ascochyta clinopodiicola, Didymella pomorum, Didymosphaeria variabile, Neocosmospora piperis and Neocucurbitaria cava.</title>
        <authorList>
            <person name="Hill R."/>
        </authorList>
    </citation>
    <scope>NUCLEOTIDE SEQUENCE</scope>
    <source>
        <strain evidence="7">IMI 366586</strain>
    </source>
</reference>
<comment type="caution">
    <text evidence="7">The sequence shown here is derived from an EMBL/GenBank/DDBJ whole genome shotgun (WGS) entry which is preliminary data.</text>
</comment>
<keyword evidence="3" id="KW-0690">Ribosome biogenesis</keyword>
<proteinExistence type="inferred from homology"/>
<dbReference type="InterPro" id="IPR036553">
    <property type="entry name" value="RPTC_insert"/>
</dbReference>
<evidence type="ECO:0000256" key="3">
    <source>
        <dbReference type="ARBA" id="ARBA00022517"/>
    </source>
</evidence>
<dbReference type="FunFam" id="3.30.360.20:FF:000004">
    <property type="entry name" value="18S rRNA biogenesis protein"/>
    <property type="match status" value="1"/>
</dbReference>
<dbReference type="Pfam" id="PF01137">
    <property type="entry name" value="RTC"/>
    <property type="match status" value="1"/>
</dbReference>
<dbReference type="OrthoDB" id="1911237at2759"/>
<dbReference type="Pfam" id="PF05189">
    <property type="entry name" value="RTC_insert"/>
    <property type="match status" value="1"/>
</dbReference>
<evidence type="ECO:0000313" key="7">
    <source>
        <dbReference type="EMBL" id="KAJ4325420.1"/>
    </source>
</evidence>
<dbReference type="InterPro" id="IPR023797">
    <property type="entry name" value="RNA3'_phos_cyclase_dom"/>
</dbReference>
<dbReference type="GO" id="GO:0004521">
    <property type="term" value="F:RNA endonuclease activity"/>
    <property type="evidence" value="ECO:0007669"/>
    <property type="project" value="TreeGrafter"/>
</dbReference>
<dbReference type="Gene3D" id="3.65.10.20">
    <property type="entry name" value="RNA 3'-terminal phosphate cyclase domain"/>
    <property type="match status" value="1"/>
</dbReference>
<feature type="domain" description="RNA 3'-terminal phosphate cyclase insert" evidence="6">
    <location>
        <begin position="209"/>
        <end position="321"/>
    </location>
</feature>
<feature type="domain" description="RNA 3'-terminal phosphate cyclase" evidence="5">
    <location>
        <begin position="10"/>
        <end position="346"/>
    </location>
</feature>
<gene>
    <name evidence="7" type="ORF">N0V84_003472</name>
</gene>
<dbReference type="Gene3D" id="3.30.360.20">
    <property type="entry name" value="RNA 3'-terminal phosphate cyclase, insert domain"/>
    <property type="match status" value="1"/>
</dbReference>
<evidence type="ECO:0000313" key="8">
    <source>
        <dbReference type="Proteomes" id="UP001140502"/>
    </source>
</evidence>
<dbReference type="Proteomes" id="UP001140502">
    <property type="component" value="Unassembled WGS sequence"/>
</dbReference>
<dbReference type="CDD" id="cd00875">
    <property type="entry name" value="RNA_Cyclase_Class_I"/>
    <property type="match status" value="1"/>
</dbReference>
<dbReference type="NCBIfam" id="TIGR03400">
    <property type="entry name" value="18S_RNA_Rcl1p"/>
    <property type="match status" value="1"/>
</dbReference>
<protein>
    <submittedName>
        <fullName evidence="7">Uncharacterized protein</fullName>
    </submittedName>
</protein>
<dbReference type="GO" id="GO:0005730">
    <property type="term" value="C:nucleolus"/>
    <property type="evidence" value="ECO:0007669"/>
    <property type="project" value="UniProtKB-SubCell"/>
</dbReference>
<dbReference type="PANTHER" id="PTHR11096:SF1">
    <property type="entry name" value="RNA 3'-TERMINAL PHOSPHATE CYCLASE-LIKE PROTEIN"/>
    <property type="match status" value="1"/>
</dbReference>
<dbReference type="PANTHER" id="PTHR11096">
    <property type="entry name" value="RNA 3' TERMINAL PHOSPHATE CYCLASE"/>
    <property type="match status" value="1"/>
</dbReference>
<evidence type="ECO:0000259" key="5">
    <source>
        <dbReference type="Pfam" id="PF01137"/>
    </source>
</evidence>
<evidence type="ECO:0000256" key="4">
    <source>
        <dbReference type="ARBA" id="ARBA00023242"/>
    </source>
</evidence>
<evidence type="ECO:0000256" key="2">
    <source>
        <dbReference type="ARBA" id="ARBA00007089"/>
    </source>
</evidence>
<comment type="similarity">
    <text evidence="2">Belongs to the RNA 3'-terminal cyclase family. Type 2 subfamily.</text>
</comment>
<dbReference type="InterPro" id="IPR013791">
    <property type="entry name" value="RNA3'-term_phos_cycl_insert"/>
</dbReference>
<dbReference type="GO" id="GO:0000479">
    <property type="term" value="P:endonucleolytic cleavage of tricistronic rRNA transcript (SSU-rRNA, 5.8S rRNA, LSU-rRNA)"/>
    <property type="evidence" value="ECO:0007669"/>
    <property type="project" value="TreeGrafter"/>
</dbReference>
<organism evidence="7 8">
    <name type="scientific">Fusarium piperis</name>
    <dbReference type="NCBI Taxonomy" id="1435070"/>
    <lineage>
        <taxon>Eukaryota</taxon>
        <taxon>Fungi</taxon>
        <taxon>Dikarya</taxon>
        <taxon>Ascomycota</taxon>
        <taxon>Pezizomycotina</taxon>
        <taxon>Sordariomycetes</taxon>
        <taxon>Hypocreomycetidae</taxon>
        <taxon>Hypocreales</taxon>
        <taxon>Nectriaceae</taxon>
        <taxon>Fusarium</taxon>
        <taxon>Fusarium solani species complex</taxon>
    </lineage>
</organism>
<comment type="subcellular location">
    <subcellularLocation>
        <location evidence="1">Nucleus</location>
        <location evidence="1">Nucleolus</location>
    </subcellularLocation>
</comment>
<dbReference type="InterPro" id="IPR000228">
    <property type="entry name" value="RNA3'_term_phos_cyc"/>
</dbReference>